<dbReference type="EMBL" id="RQXW01000005">
    <property type="protein sequence ID" value="RTE66387.1"/>
    <property type="molecule type" value="Genomic_DNA"/>
</dbReference>
<feature type="domain" description="Rv2993c-like N-terminal" evidence="9">
    <location>
        <begin position="1"/>
        <end position="69"/>
    </location>
</feature>
<dbReference type="GO" id="GO:0019752">
    <property type="term" value="P:carboxylic acid metabolic process"/>
    <property type="evidence" value="ECO:0007669"/>
    <property type="project" value="UniProtKB-ARBA"/>
</dbReference>
<dbReference type="RefSeq" id="WP_126157986.1">
    <property type="nucleotide sequence ID" value="NZ_RQXW01000005.1"/>
</dbReference>
<dbReference type="PANTHER" id="PTHR42796:SF4">
    <property type="entry name" value="FUMARYLACETOACETATE HYDROLASE DOMAIN-CONTAINING PROTEIN 2A"/>
    <property type="match status" value="1"/>
</dbReference>
<keyword evidence="11" id="KW-1185">Reference proteome</keyword>
<evidence type="ECO:0000256" key="4">
    <source>
        <dbReference type="ARBA" id="ARBA00052790"/>
    </source>
</evidence>
<dbReference type="OrthoDB" id="9805307at2"/>
<name>A0A430KSB5_9GAMM</name>
<comment type="catalytic activity">
    <reaction evidence="4">
        <text>(2E,4Z)-5-hydroxypenta-2,4-diene-1,2,5-tricarboxylate = (3E,5R)-5-carboxy-2-oxohept-3-enedioate</text>
        <dbReference type="Rhea" id="RHEA:18813"/>
        <dbReference type="ChEBI" id="CHEBI:47961"/>
        <dbReference type="ChEBI" id="CHEBI:87491"/>
        <dbReference type="EC" id="5.3.3.10"/>
    </reaction>
</comment>
<gene>
    <name evidence="10" type="ORF">EH243_07265</name>
</gene>
<dbReference type="InterPro" id="IPR051121">
    <property type="entry name" value="FAH"/>
</dbReference>
<dbReference type="Pfam" id="PF10370">
    <property type="entry name" value="Rv2993c-like_N"/>
    <property type="match status" value="1"/>
</dbReference>
<evidence type="ECO:0000256" key="5">
    <source>
        <dbReference type="ARBA" id="ARBA00057150"/>
    </source>
</evidence>
<dbReference type="Gene3D" id="3.90.850.10">
    <property type="entry name" value="Fumarylacetoacetase-like, C-terminal domain"/>
    <property type="match status" value="1"/>
</dbReference>
<dbReference type="InterPro" id="IPR018833">
    <property type="entry name" value="Rv2993c-like_N"/>
</dbReference>
<evidence type="ECO:0000259" key="8">
    <source>
        <dbReference type="Pfam" id="PF01557"/>
    </source>
</evidence>
<dbReference type="PANTHER" id="PTHR42796">
    <property type="entry name" value="FUMARYLACETOACETATE HYDROLASE DOMAIN-CONTAINING PROTEIN 2A-RELATED"/>
    <property type="match status" value="1"/>
</dbReference>
<evidence type="ECO:0000256" key="7">
    <source>
        <dbReference type="ARBA" id="ARBA00060680"/>
    </source>
</evidence>
<dbReference type="Pfam" id="PF01557">
    <property type="entry name" value="FAA_hydrolase"/>
    <property type="match status" value="1"/>
</dbReference>
<comment type="caution">
    <text evidence="10">The sequence shown here is derived from an EMBL/GenBank/DDBJ whole genome shotgun (WGS) entry which is preliminary data.</text>
</comment>
<reference evidence="10 11" key="1">
    <citation type="submission" date="2018-11" db="EMBL/GenBank/DDBJ databases">
        <title>The draft genome sequence of Amphritea opalescens ANRC-JH13T.</title>
        <authorList>
            <person name="Fang Z."/>
            <person name="Zhang Y."/>
            <person name="Han X."/>
        </authorList>
    </citation>
    <scope>NUCLEOTIDE SEQUENCE [LARGE SCALE GENOMIC DNA]</scope>
    <source>
        <strain evidence="10 11">ANRC-JH13</strain>
    </source>
</reference>
<organism evidence="10 11">
    <name type="scientific">Amphritea opalescens</name>
    <dbReference type="NCBI Taxonomy" id="2490544"/>
    <lineage>
        <taxon>Bacteria</taxon>
        <taxon>Pseudomonadati</taxon>
        <taxon>Pseudomonadota</taxon>
        <taxon>Gammaproteobacteria</taxon>
        <taxon>Oceanospirillales</taxon>
        <taxon>Oceanospirillaceae</taxon>
        <taxon>Amphritea</taxon>
    </lineage>
</organism>
<sequence>MKLARFIHSGKEQLGCVVEQQIIPIPASIFSGAMPLLLSRFSALKPLLESYIATSPAALNLDQVQLLAPIAQPEKFIGVGLNYADHIAETGLAIPEFPTLFNKQSSCVTHPEAPIYRPNISDKLDYEGELALVIGQYCRNVSIEDAPQVIAGYTIVNDVSVRDWQIKSPTWTLGKSFDSHGPMGPWIVTSDSIEPHNLELKTWLNDELRQHSNTRHLIFDCYQLVATLSSVCTLKPGDVIATGTCSGVGVKMKPRGYMKPGDRVTIEIEHIGRLSNPVLQEPEHNSFISSQPVS</sequence>
<keyword evidence="10" id="KW-0378">Hydrolase</keyword>
<evidence type="ECO:0000313" key="10">
    <source>
        <dbReference type="EMBL" id="RTE66387.1"/>
    </source>
</evidence>
<dbReference type="GO" id="GO:0016787">
    <property type="term" value="F:hydrolase activity"/>
    <property type="evidence" value="ECO:0007669"/>
    <property type="project" value="UniProtKB-KW"/>
</dbReference>
<dbReference type="GO" id="GO:0046872">
    <property type="term" value="F:metal ion binding"/>
    <property type="evidence" value="ECO:0007669"/>
    <property type="project" value="UniProtKB-KW"/>
</dbReference>
<evidence type="ECO:0000256" key="6">
    <source>
        <dbReference type="ARBA" id="ARBA00060569"/>
    </source>
</evidence>
<comment type="function">
    <text evidence="5">Decarboxylates OPET (5-oxo-pent-3-ene-1,2,5-tricarboxylic acid) into HHDD (2-hydroxy-hept-2,4-diene-1,7-dioate) and isomerizes it to OHED (2-oxo-hept-3-ene-1,7-dioate).</text>
</comment>
<comment type="catalytic activity">
    <reaction evidence="3">
        <text>(3E,5R)-5-carboxy-2-oxohept-3-enedioate + H(+) = (4Z)-2-oxohept-4-enedioate + CO2</text>
        <dbReference type="Rhea" id="RHEA:14397"/>
        <dbReference type="ChEBI" id="CHEBI:15378"/>
        <dbReference type="ChEBI" id="CHEBI:16526"/>
        <dbReference type="ChEBI" id="CHEBI:87491"/>
        <dbReference type="ChEBI" id="CHEBI:87507"/>
        <dbReference type="EC" id="4.1.1.68"/>
    </reaction>
</comment>
<accession>A0A430KSB5</accession>
<comment type="pathway">
    <text evidence="7">Aromatic compound metabolism; 4-hydroxyphenylacetate degradation; pyruvate and succinate semialdehyde from 4-hydroxyphenylacetate: step 5/7.</text>
</comment>
<protein>
    <submittedName>
        <fullName evidence="10">FAA hydrolase family protein</fullName>
    </submittedName>
</protein>
<evidence type="ECO:0000256" key="1">
    <source>
        <dbReference type="ARBA" id="ARBA00010211"/>
    </source>
</evidence>
<comment type="pathway">
    <text evidence="6">Aromatic compound metabolism; 4-hydroxyphenylacetate degradation; pyruvate and succinate semialdehyde from 4-hydroxyphenylacetate: step 4/7.</text>
</comment>
<evidence type="ECO:0000256" key="2">
    <source>
        <dbReference type="ARBA" id="ARBA00022723"/>
    </source>
</evidence>
<keyword evidence="2" id="KW-0479">Metal-binding</keyword>
<dbReference type="InterPro" id="IPR011234">
    <property type="entry name" value="Fumarylacetoacetase-like_C"/>
</dbReference>
<dbReference type="FunFam" id="3.90.850.10:FF:000002">
    <property type="entry name" value="2-hydroxyhepta-2,4-diene-1,7-dioate isomerase"/>
    <property type="match status" value="1"/>
</dbReference>
<dbReference type="InterPro" id="IPR036663">
    <property type="entry name" value="Fumarylacetoacetase_C_sf"/>
</dbReference>
<dbReference type="GO" id="GO:0018800">
    <property type="term" value="F:5-oxopent-3-ene-1,2,5-tricarboxylate decarboxylase activity"/>
    <property type="evidence" value="ECO:0007669"/>
    <property type="project" value="UniProtKB-EC"/>
</dbReference>
<feature type="domain" description="Fumarylacetoacetase-like C-terminal" evidence="8">
    <location>
        <begin position="75"/>
        <end position="278"/>
    </location>
</feature>
<evidence type="ECO:0000256" key="3">
    <source>
        <dbReference type="ARBA" id="ARBA00051258"/>
    </source>
</evidence>
<proteinExistence type="inferred from homology"/>
<evidence type="ECO:0000259" key="9">
    <source>
        <dbReference type="Pfam" id="PF10370"/>
    </source>
</evidence>
<evidence type="ECO:0000313" key="11">
    <source>
        <dbReference type="Proteomes" id="UP000283087"/>
    </source>
</evidence>
<comment type="similarity">
    <text evidence="1">Belongs to the FAH family.</text>
</comment>
<dbReference type="Proteomes" id="UP000283087">
    <property type="component" value="Unassembled WGS sequence"/>
</dbReference>
<dbReference type="SUPFAM" id="SSF56529">
    <property type="entry name" value="FAH"/>
    <property type="match status" value="1"/>
</dbReference>
<dbReference type="GO" id="GO:0008704">
    <property type="term" value="F:5-carboxymethyl-2-hydroxymuconate delta-isomerase activity"/>
    <property type="evidence" value="ECO:0007669"/>
    <property type="project" value="UniProtKB-EC"/>
</dbReference>
<dbReference type="AlphaFoldDB" id="A0A430KSB5"/>